<dbReference type="PANTHER" id="PTHR12558:SF10">
    <property type="entry name" value="CELL DIVISION CYCLE PROTEIN 23 HOMOLOG"/>
    <property type="match status" value="1"/>
</dbReference>
<dbReference type="InterPro" id="IPR007192">
    <property type="entry name" value="APC8"/>
</dbReference>
<dbReference type="EMBL" id="JBANRG010000037">
    <property type="protein sequence ID" value="KAK7448886.1"/>
    <property type="molecule type" value="Genomic_DNA"/>
</dbReference>
<organism evidence="9 10">
    <name type="scientific">Marasmiellus scandens</name>
    <dbReference type="NCBI Taxonomy" id="2682957"/>
    <lineage>
        <taxon>Eukaryota</taxon>
        <taxon>Fungi</taxon>
        <taxon>Dikarya</taxon>
        <taxon>Basidiomycota</taxon>
        <taxon>Agaricomycotina</taxon>
        <taxon>Agaricomycetes</taxon>
        <taxon>Agaricomycetidae</taxon>
        <taxon>Agaricales</taxon>
        <taxon>Marasmiineae</taxon>
        <taxon>Omphalotaceae</taxon>
        <taxon>Marasmiellus</taxon>
    </lineage>
</organism>
<evidence type="ECO:0000256" key="7">
    <source>
        <dbReference type="PROSITE-ProRule" id="PRU00339"/>
    </source>
</evidence>
<dbReference type="Proteomes" id="UP001498398">
    <property type="component" value="Unassembled WGS sequence"/>
</dbReference>
<dbReference type="Gene3D" id="1.25.40.10">
    <property type="entry name" value="Tetratricopeptide repeat domain"/>
    <property type="match status" value="2"/>
</dbReference>
<dbReference type="SUPFAM" id="SSF48452">
    <property type="entry name" value="TPR-like"/>
    <property type="match status" value="2"/>
</dbReference>
<comment type="caution">
    <text evidence="9">The sequence shown here is derived from an EMBL/GenBank/DDBJ whole genome shotgun (WGS) entry which is preliminary data.</text>
</comment>
<dbReference type="PROSITE" id="PS50005">
    <property type="entry name" value="TPR"/>
    <property type="match status" value="2"/>
</dbReference>
<name>A0ABR1J470_9AGAR</name>
<evidence type="ECO:0000259" key="8">
    <source>
        <dbReference type="Pfam" id="PF04049"/>
    </source>
</evidence>
<evidence type="ECO:0000313" key="10">
    <source>
        <dbReference type="Proteomes" id="UP001498398"/>
    </source>
</evidence>
<proteinExistence type="predicted"/>
<keyword evidence="1" id="KW-0132">Cell division</keyword>
<feature type="domain" description="Cdc23" evidence="8">
    <location>
        <begin position="13"/>
        <end position="283"/>
    </location>
</feature>
<evidence type="ECO:0000256" key="4">
    <source>
        <dbReference type="ARBA" id="ARBA00022786"/>
    </source>
</evidence>
<evidence type="ECO:0000256" key="6">
    <source>
        <dbReference type="ARBA" id="ARBA00023306"/>
    </source>
</evidence>
<reference evidence="9 10" key="1">
    <citation type="submission" date="2024-01" db="EMBL/GenBank/DDBJ databases">
        <title>A draft genome for the cacao thread blight pathogen Marasmiellus scandens.</title>
        <authorList>
            <person name="Baruah I.K."/>
            <person name="Leung J."/>
            <person name="Bukari Y."/>
            <person name="Amoako-Attah I."/>
            <person name="Meinhardt L.W."/>
            <person name="Bailey B.A."/>
            <person name="Cohen S.P."/>
        </authorList>
    </citation>
    <scope>NUCLEOTIDE SEQUENCE [LARGE SCALE GENOMIC DNA]</scope>
    <source>
        <strain evidence="9 10">GH-19</strain>
    </source>
</reference>
<dbReference type="PANTHER" id="PTHR12558">
    <property type="entry name" value="CELL DIVISION CYCLE 16,23,27"/>
    <property type="match status" value="1"/>
</dbReference>
<accession>A0ABR1J470</accession>
<evidence type="ECO:0000256" key="5">
    <source>
        <dbReference type="ARBA" id="ARBA00022803"/>
    </source>
</evidence>
<keyword evidence="5 7" id="KW-0802">TPR repeat</keyword>
<keyword evidence="10" id="KW-1185">Reference proteome</keyword>
<feature type="repeat" description="TPR" evidence="7">
    <location>
        <begin position="378"/>
        <end position="411"/>
    </location>
</feature>
<dbReference type="InterPro" id="IPR019734">
    <property type="entry name" value="TPR_rpt"/>
</dbReference>
<evidence type="ECO:0000256" key="1">
    <source>
        <dbReference type="ARBA" id="ARBA00022618"/>
    </source>
</evidence>
<evidence type="ECO:0000256" key="3">
    <source>
        <dbReference type="ARBA" id="ARBA00022776"/>
    </source>
</evidence>
<feature type="repeat" description="TPR" evidence="7">
    <location>
        <begin position="412"/>
        <end position="445"/>
    </location>
</feature>
<evidence type="ECO:0000313" key="9">
    <source>
        <dbReference type="EMBL" id="KAK7448886.1"/>
    </source>
</evidence>
<sequence length="630" mass="71968">MAEINGVDEDMIQEIRNSVKDTADRGLIAASKWSADLLISIPASKRNAASNPKSAVSDTASMSLTDITDPLGGVFGPNLAIEDEMEAERFDADALMFSQRCMSMKEYNRAAYHTQGCRSSKAFFVNVYSRFLVSEKRALLEWHNEDNTRMQPLQPVNKEISDLLAELENTRKNDPFLQFLKALFCARMSRVEDARKILCESLSKYPWNWSAWTLLGTCVDSTTLLHEIISSIKLPPKHPLPRMFQIKLLNELQSAADADISLCDHLLSENWFPNSLWVMSHRARALYGLTYFQRAEEQFETLLKLDPDRIDDVDIYSNILYALQQEKKLTLLAERFMKKDKNRPEVCCIVGNHYSLRCEHDKAVKYFRRATQLDRTCFHAWTLLGHEYLEMTNAPAAIESYRVALAINTKDYRPWFGLGQAYTQLGLPTYALYYYQKASYLRPSEYVLWDGLGECYEQILGYKDAIECYHNAAALQAGSKKYSQRIALHVRISTCYKHLQNLKEAAHQHYLIVKMCDNEVPATEDSSILQQYTRSMLEVGEFQATVRDGENNHCGNLKQAHDYLTWVLTTSPLLKSEDKTKIHGLLNEIAGTMAPKGIVFNDKYPDSGHGYDTSYRKGPLFLYKIAGRGS</sequence>
<dbReference type="InterPro" id="IPR011990">
    <property type="entry name" value="TPR-like_helical_dom_sf"/>
</dbReference>
<keyword evidence="3" id="KW-0498">Mitosis</keyword>
<dbReference type="Pfam" id="PF04049">
    <property type="entry name" value="ANAPC8"/>
    <property type="match status" value="1"/>
</dbReference>
<keyword evidence="2" id="KW-0677">Repeat</keyword>
<gene>
    <name evidence="9" type="primary">cut23_3</name>
    <name evidence="9" type="ORF">VKT23_013618</name>
</gene>
<dbReference type="Pfam" id="PF13432">
    <property type="entry name" value="TPR_16"/>
    <property type="match status" value="1"/>
</dbReference>
<keyword evidence="4" id="KW-0833">Ubl conjugation pathway</keyword>
<protein>
    <submittedName>
        <fullName evidence="9">Anaphase-promoting complex subunit 8</fullName>
    </submittedName>
</protein>
<keyword evidence="6" id="KW-0131">Cell cycle</keyword>
<dbReference type="SMART" id="SM00028">
    <property type="entry name" value="TPR"/>
    <property type="match status" value="5"/>
</dbReference>
<evidence type="ECO:0000256" key="2">
    <source>
        <dbReference type="ARBA" id="ARBA00022737"/>
    </source>
</evidence>